<feature type="compositionally biased region" description="Polar residues" evidence="16">
    <location>
        <begin position="836"/>
        <end position="856"/>
    </location>
</feature>
<dbReference type="SUPFAM" id="SSF52058">
    <property type="entry name" value="L domain-like"/>
    <property type="match status" value="1"/>
</dbReference>
<dbReference type="CDD" id="cd15137">
    <property type="entry name" value="7tmA_Relaxin_R"/>
    <property type="match status" value="1"/>
</dbReference>
<evidence type="ECO:0000256" key="16">
    <source>
        <dbReference type="SAM" id="MobiDB-lite"/>
    </source>
</evidence>
<protein>
    <submittedName>
        <fullName evidence="20">RXFP1 protein</fullName>
    </submittedName>
</protein>
<dbReference type="PANTHER" id="PTHR24372">
    <property type="entry name" value="GLYCOPROTEIN HORMONE RECEPTOR"/>
    <property type="match status" value="1"/>
</dbReference>
<evidence type="ECO:0000256" key="3">
    <source>
        <dbReference type="ARBA" id="ARBA00022614"/>
    </source>
</evidence>
<evidence type="ECO:0000256" key="10">
    <source>
        <dbReference type="ARBA" id="ARBA00023157"/>
    </source>
</evidence>
<evidence type="ECO:0000256" key="4">
    <source>
        <dbReference type="ARBA" id="ARBA00022692"/>
    </source>
</evidence>
<feature type="transmembrane region" description="Helical" evidence="17">
    <location>
        <begin position="678"/>
        <end position="699"/>
    </location>
</feature>
<dbReference type="GO" id="GO:0007189">
    <property type="term" value="P:adenylate cyclase-activating G protein-coupled receptor signaling pathway"/>
    <property type="evidence" value="ECO:0007669"/>
    <property type="project" value="TreeGrafter"/>
</dbReference>
<dbReference type="InterPro" id="IPR008112">
    <property type="entry name" value="Relaxin_rcpt"/>
</dbReference>
<dbReference type="Pfam" id="PF00001">
    <property type="entry name" value="7tm_1"/>
    <property type="match status" value="1"/>
</dbReference>
<feature type="transmembrane region" description="Helical" evidence="17">
    <location>
        <begin position="596"/>
        <end position="621"/>
    </location>
</feature>
<evidence type="ECO:0000256" key="6">
    <source>
        <dbReference type="ARBA" id="ARBA00022737"/>
    </source>
</evidence>
<dbReference type="PROSITE" id="PS01209">
    <property type="entry name" value="LDLRA_1"/>
    <property type="match status" value="1"/>
</dbReference>
<keyword evidence="5 18" id="KW-0732">Signal</keyword>
<dbReference type="EMBL" id="OV696691">
    <property type="protein sequence ID" value="CAH1267767.1"/>
    <property type="molecule type" value="Genomic_DNA"/>
</dbReference>
<dbReference type="GO" id="GO:0005886">
    <property type="term" value="C:plasma membrane"/>
    <property type="evidence" value="ECO:0007669"/>
    <property type="project" value="UniProtKB-SubCell"/>
</dbReference>
<keyword evidence="4 15" id="KW-0812">Transmembrane</keyword>
<comment type="subcellular location">
    <subcellularLocation>
        <location evidence="1">Cell membrane</location>
        <topology evidence="1">Multi-pass membrane protein</topology>
    </subcellularLocation>
</comment>
<dbReference type="PROSITE" id="PS00237">
    <property type="entry name" value="G_PROTEIN_RECEP_F1_1"/>
    <property type="match status" value="1"/>
</dbReference>
<comment type="caution">
    <text evidence="14">Lacks conserved residue(s) required for the propagation of feature annotation.</text>
</comment>
<dbReference type="CDD" id="cd00112">
    <property type="entry name" value="LDLa"/>
    <property type="match status" value="1"/>
</dbReference>
<evidence type="ECO:0000256" key="2">
    <source>
        <dbReference type="ARBA" id="ARBA00022475"/>
    </source>
</evidence>
<keyword evidence="8 15" id="KW-0297">G-protein coupled receptor</keyword>
<dbReference type="GO" id="GO:0009755">
    <property type="term" value="P:hormone-mediated signaling pathway"/>
    <property type="evidence" value="ECO:0007669"/>
    <property type="project" value="TreeGrafter"/>
</dbReference>
<dbReference type="InterPro" id="IPR000276">
    <property type="entry name" value="GPCR_Rhodpsn"/>
</dbReference>
<dbReference type="GO" id="GO:0008528">
    <property type="term" value="F:G protein-coupled peptide receptor activity"/>
    <property type="evidence" value="ECO:0007669"/>
    <property type="project" value="TreeGrafter"/>
</dbReference>
<dbReference type="InterPro" id="IPR023415">
    <property type="entry name" value="LDLR_class-A_CS"/>
</dbReference>
<evidence type="ECO:0000256" key="17">
    <source>
        <dbReference type="SAM" id="Phobius"/>
    </source>
</evidence>
<dbReference type="FunFam" id="1.20.1070.10:FF:000023">
    <property type="entry name" value="Relaxin family peptide receptor 1"/>
    <property type="match status" value="1"/>
</dbReference>
<feature type="compositionally biased region" description="Basic and acidic residues" evidence="16">
    <location>
        <begin position="818"/>
        <end position="835"/>
    </location>
</feature>
<dbReference type="FunFam" id="3.80.10.10:FF:000434">
    <property type="entry name" value="Relaxin family peptide receptor 1"/>
    <property type="match status" value="1"/>
</dbReference>
<feature type="compositionally biased region" description="Polar residues" evidence="16">
    <location>
        <begin position="781"/>
        <end position="793"/>
    </location>
</feature>
<evidence type="ECO:0000256" key="12">
    <source>
        <dbReference type="ARBA" id="ARBA00023180"/>
    </source>
</evidence>
<keyword evidence="6" id="KW-0677">Repeat</keyword>
<keyword evidence="21" id="KW-1185">Reference proteome</keyword>
<dbReference type="Proteomes" id="UP000838412">
    <property type="component" value="Chromosome 6"/>
</dbReference>
<keyword evidence="9 17" id="KW-0472">Membrane</keyword>
<feature type="transmembrane region" description="Helical" evidence="17">
    <location>
        <begin position="424"/>
        <end position="447"/>
    </location>
</feature>
<feature type="chain" id="PRO_5035436641" evidence="18">
    <location>
        <begin position="24"/>
        <end position="937"/>
    </location>
</feature>
<name>A0A8K0EVN5_BRALA</name>
<evidence type="ECO:0000256" key="8">
    <source>
        <dbReference type="ARBA" id="ARBA00023040"/>
    </source>
</evidence>
<accession>A0A8K0EVN5</accession>
<keyword evidence="10 14" id="KW-1015">Disulfide bond</keyword>
<dbReference type="InterPro" id="IPR017452">
    <property type="entry name" value="GPCR_Rhodpsn_7TM"/>
</dbReference>
<evidence type="ECO:0000259" key="19">
    <source>
        <dbReference type="PROSITE" id="PS50262"/>
    </source>
</evidence>
<feature type="region of interest" description="Disordered" evidence="16">
    <location>
        <begin position="769"/>
        <end position="793"/>
    </location>
</feature>
<dbReference type="SUPFAM" id="SSF57424">
    <property type="entry name" value="LDL receptor-like module"/>
    <property type="match status" value="1"/>
</dbReference>
<dbReference type="PRINTS" id="PR00237">
    <property type="entry name" value="GPCRRHODOPSN"/>
</dbReference>
<evidence type="ECO:0000256" key="7">
    <source>
        <dbReference type="ARBA" id="ARBA00022989"/>
    </source>
</evidence>
<dbReference type="PROSITE" id="PS50068">
    <property type="entry name" value="LDLRA_2"/>
    <property type="match status" value="1"/>
</dbReference>
<feature type="disulfide bond" evidence="14">
    <location>
        <begin position="58"/>
        <end position="73"/>
    </location>
</feature>
<keyword evidence="7 17" id="KW-1133">Transmembrane helix</keyword>
<feature type="transmembrane region" description="Helical" evidence="17">
    <location>
        <begin position="642"/>
        <end position="666"/>
    </location>
</feature>
<evidence type="ECO:0000256" key="15">
    <source>
        <dbReference type="RuleBase" id="RU000688"/>
    </source>
</evidence>
<dbReference type="Gene3D" id="4.10.400.10">
    <property type="entry name" value="Low-density Lipoprotein Receptor"/>
    <property type="match status" value="1"/>
</dbReference>
<feature type="transmembrane region" description="Helical" evidence="17">
    <location>
        <begin position="459"/>
        <end position="479"/>
    </location>
</feature>
<dbReference type="OrthoDB" id="6022531at2759"/>
<keyword evidence="3" id="KW-0433">Leucine-rich repeat</keyword>
<evidence type="ECO:0000256" key="9">
    <source>
        <dbReference type="ARBA" id="ARBA00023136"/>
    </source>
</evidence>
<dbReference type="AlphaFoldDB" id="A0A8K0EVN5"/>
<dbReference type="PROSITE" id="PS50262">
    <property type="entry name" value="G_PROTEIN_RECEP_F1_2"/>
    <property type="match status" value="1"/>
</dbReference>
<keyword evidence="12" id="KW-0325">Glycoprotein</keyword>
<dbReference type="SUPFAM" id="SSF81321">
    <property type="entry name" value="Family A G protein-coupled receptor-like"/>
    <property type="match status" value="1"/>
</dbReference>
<gene>
    <name evidence="20" type="primary">RXFP1</name>
    <name evidence="20" type="ORF">BLAG_LOCUS20980</name>
</gene>
<dbReference type="PANTHER" id="PTHR24372:SF80">
    <property type="entry name" value="FI21465P1-RELATED"/>
    <property type="match status" value="1"/>
</dbReference>
<dbReference type="SMART" id="SM00369">
    <property type="entry name" value="LRR_TYP"/>
    <property type="match status" value="8"/>
</dbReference>
<sequence length="937" mass="103182">MAELARVVFLTALWGIITSSASAYDPEAILHCREPSLCPSGEFHCGNLTKCVPQELQCDGQDDCGNNEDEMFCDDNTPAEVFDEKWGEFYEEDITDLEYAGAEVRFDLPLCVLATVPLPCLCTQRTSLRCDAQNITQVPQDIPAQVTKLFLQVNNLGVLKGQPFENLTDLQTLNLKWNKITLIEVSVFAGLQNLQKLFLGYNELDNINPGTFADLHNLEWLGLEGNRLSIISPGALAGPERLHWLEMEENLLDEKSLFTLCLDLPTVEWLELERNSISTISPETLQGCHALTVLFLDYNNITRVLPGTFSALMRLADLSLGANRIQTLPSDVFWNVSELNHLNLSWNPMTELSADLFLDIPYLQSLDLSGLEITNISLSTFEGLPCLEYIYFSKFQYCGFTPHVRSCKPNSDGISSFEDLLANVVLRTCVWVVSIVTCTGNTGVIIGRTAIKQENKVHSFFIQNLCASDLIMGIYLLIIGSKDVMLRGVYNQHAEEWKAGYGCKLSGFLAMLSAEVSVLLLTYMSVERFLCVVFPYRDNRPDRWQAGMTILLIWLGGFLLALVPLMIPQYFGNFYGSNGVCFPLHLHEPYLAGWEYSAFVFIGINFSSLLVIMAAYIGMFISIQRTRSSISTPFSLLSDMSFAKRFFFIVLTDSLVWVPITAIKFIALTSGPISGTTYAWIVIFVLPINSAINPILYSLTTKTFTTLIDQVVRGSPLSCGPEVVKGNQGVTTTGGNSTCITGPTSSSQIGYPLRPLRAYRAKRSLESEMSVSSSCNPSVPIQFTSTGSEPMMTNSLSIRFHGRSLADVPEHPSCSEPSNREEESSGDEKSQKEDQTAVTSPADTLDTSDGDTSINEANGIPKTNGKTPVVSTIQAEICNPPDSPTSPANLSKLPAILCVEEHADSMEPSPTRTACPDTNLEPCVQTAFDGKGKVTAV</sequence>
<dbReference type="Pfam" id="PF13855">
    <property type="entry name" value="LRR_8"/>
    <property type="match status" value="2"/>
</dbReference>
<evidence type="ECO:0000256" key="1">
    <source>
        <dbReference type="ARBA" id="ARBA00004651"/>
    </source>
</evidence>
<feature type="transmembrane region" description="Helical" evidence="17">
    <location>
        <begin position="544"/>
        <end position="567"/>
    </location>
</feature>
<keyword evidence="13 15" id="KW-0807">Transducer</keyword>
<evidence type="ECO:0000256" key="13">
    <source>
        <dbReference type="ARBA" id="ARBA00023224"/>
    </source>
</evidence>
<evidence type="ECO:0000256" key="11">
    <source>
        <dbReference type="ARBA" id="ARBA00023170"/>
    </source>
</evidence>
<dbReference type="InterPro" id="IPR003591">
    <property type="entry name" value="Leu-rich_rpt_typical-subtyp"/>
</dbReference>
<dbReference type="InterPro" id="IPR036055">
    <property type="entry name" value="LDL_receptor-like_sf"/>
</dbReference>
<keyword evidence="2" id="KW-1003">Cell membrane</keyword>
<evidence type="ECO:0000256" key="5">
    <source>
        <dbReference type="ARBA" id="ARBA00022729"/>
    </source>
</evidence>
<feature type="region of interest" description="Disordered" evidence="16">
    <location>
        <begin position="806"/>
        <end position="867"/>
    </location>
</feature>
<dbReference type="PRINTS" id="PR01739">
    <property type="entry name" value="RELAXINR"/>
</dbReference>
<dbReference type="InterPro" id="IPR001611">
    <property type="entry name" value="Leu-rich_rpt"/>
</dbReference>
<reference evidence="20" key="1">
    <citation type="submission" date="2022-01" db="EMBL/GenBank/DDBJ databases">
        <authorList>
            <person name="Braso-Vives M."/>
        </authorList>
    </citation>
    <scope>NUCLEOTIDE SEQUENCE</scope>
</reference>
<keyword evidence="11 15" id="KW-0675">Receptor</keyword>
<feature type="signal peptide" evidence="18">
    <location>
        <begin position="1"/>
        <end position="23"/>
    </location>
</feature>
<evidence type="ECO:0000256" key="14">
    <source>
        <dbReference type="PROSITE-ProRule" id="PRU00124"/>
    </source>
</evidence>
<feature type="transmembrane region" description="Helical" evidence="17">
    <location>
        <begin position="499"/>
        <end position="523"/>
    </location>
</feature>
<dbReference type="InterPro" id="IPR002172">
    <property type="entry name" value="LDrepeatLR_classA_rpt"/>
</dbReference>
<dbReference type="FunFam" id="3.80.10.10:FF:000770">
    <property type="entry name" value="Uncharacterized protein"/>
    <property type="match status" value="1"/>
</dbReference>
<comment type="similarity">
    <text evidence="15">Belongs to the G-protein coupled receptor 1 family.</text>
</comment>
<dbReference type="Pfam" id="PF00057">
    <property type="entry name" value="Ldl_recept_a"/>
    <property type="match status" value="1"/>
</dbReference>
<dbReference type="InterPro" id="IPR032675">
    <property type="entry name" value="LRR_dom_sf"/>
</dbReference>
<organism evidence="20 21">
    <name type="scientific">Branchiostoma lanceolatum</name>
    <name type="common">Common lancelet</name>
    <name type="synonym">Amphioxus lanceolatum</name>
    <dbReference type="NCBI Taxonomy" id="7740"/>
    <lineage>
        <taxon>Eukaryota</taxon>
        <taxon>Metazoa</taxon>
        <taxon>Chordata</taxon>
        <taxon>Cephalochordata</taxon>
        <taxon>Leptocardii</taxon>
        <taxon>Amphioxiformes</taxon>
        <taxon>Branchiostomatidae</taxon>
        <taxon>Branchiostoma</taxon>
    </lineage>
</organism>
<feature type="domain" description="G-protein coupled receptors family 1 profile" evidence="19">
    <location>
        <begin position="440"/>
        <end position="697"/>
    </location>
</feature>
<evidence type="ECO:0000256" key="18">
    <source>
        <dbReference type="SAM" id="SignalP"/>
    </source>
</evidence>
<evidence type="ECO:0000313" key="21">
    <source>
        <dbReference type="Proteomes" id="UP000838412"/>
    </source>
</evidence>
<proteinExistence type="inferred from homology"/>
<dbReference type="SMART" id="SM00192">
    <property type="entry name" value="LDLa"/>
    <property type="match status" value="1"/>
</dbReference>
<dbReference type="Gene3D" id="3.80.10.10">
    <property type="entry name" value="Ribonuclease Inhibitor"/>
    <property type="match status" value="2"/>
</dbReference>
<feature type="compositionally biased region" description="Low complexity" evidence="16">
    <location>
        <begin position="769"/>
        <end position="780"/>
    </location>
</feature>
<dbReference type="Gene3D" id="1.20.1070.10">
    <property type="entry name" value="Rhodopsin 7-helix transmembrane proteins"/>
    <property type="match status" value="1"/>
</dbReference>
<evidence type="ECO:0000313" key="20">
    <source>
        <dbReference type="EMBL" id="CAH1267767.1"/>
    </source>
</evidence>